<dbReference type="InterPro" id="IPR050415">
    <property type="entry name" value="MRET"/>
</dbReference>
<organism evidence="9 10">
    <name type="scientific">Cupriavidus lacunae</name>
    <dbReference type="NCBI Taxonomy" id="2666307"/>
    <lineage>
        <taxon>Bacteria</taxon>
        <taxon>Pseudomonadati</taxon>
        <taxon>Pseudomonadota</taxon>
        <taxon>Betaproteobacteria</taxon>
        <taxon>Burkholderiales</taxon>
        <taxon>Burkholderiaceae</taxon>
        <taxon>Cupriavidus</taxon>
    </lineage>
</organism>
<evidence type="ECO:0000256" key="5">
    <source>
        <dbReference type="ARBA" id="ARBA00023004"/>
    </source>
</evidence>
<dbReference type="Gene3D" id="2.40.30.10">
    <property type="entry name" value="Translation factors"/>
    <property type="match status" value="1"/>
</dbReference>
<dbReference type="EMBL" id="QKWJ01000027">
    <property type="protein sequence ID" value="RDK08331.1"/>
    <property type="molecule type" value="Genomic_DNA"/>
</dbReference>
<dbReference type="SUPFAM" id="SSF52343">
    <property type="entry name" value="Ferredoxin reductase-like, C-terminal NADP-linked domain"/>
    <property type="match status" value="1"/>
</dbReference>
<evidence type="ECO:0000259" key="8">
    <source>
        <dbReference type="PROSITE" id="PS51384"/>
    </source>
</evidence>
<dbReference type="PRINTS" id="PR00409">
    <property type="entry name" value="PHDIOXRDTASE"/>
</dbReference>
<dbReference type="InterPro" id="IPR012675">
    <property type="entry name" value="Beta-grasp_dom_sf"/>
</dbReference>
<keyword evidence="1" id="KW-0285">Flavoprotein</keyword>
<gene>
    <name evidence="9" type="ORF">DN412_21055</name>
</gene>
<evidence type="ECO:0000313" key="10">
    <source>
        <dbReference type="Proteomes" id="UP000255165"/>
    </source>
</evidence>
<dbReference type="PROSITE" id="PS51085">
    <property type="entry name" value="2FE2S_FER_2"/>
    <property type="match status" value="1"/>
</dbReference>
<dbReference type="InterPro" id="IPR039261">
    <property type="entry name" value="FNR_nucleotide-bd"/>
</dbReference>
<dbReference type="Gene3D" id="3.40.50.80">
    <property type="entry name" value="Nucleotide-binding domain of ferredoxin-NADP reductase (FNR) module"/>
    <property type="match status" value="1"/>
</dbReference>
<dbReference type="InterPro" id="IPR006058">
    <property type="entry name" value="2Fe2S_fd_BS"/>
</dbReference>
<evidence type="ECO:0000256" key="4">
    <source>
        <dbReference type="ARBA" id="ARBA00023002"/>
    </source>
</evidence>
<dbReference type="Pfam" id="PF00175">
    <property type="entry name" value="NAD_binding_1"/>
    <property type="match status" value="1"/>
</dbReference>
<evidence type="ECO:0000313" key="9">
    <source>
        <dbReference type="EMBL" id="RDK08331.1"/>
    </source>
</evidence>
<proteinExistence type="predicted"/>
<keyword evidence="2" id="KW-0001">2Fe-2S</keyword>
<dbReference type="Proteomes" id="UP000255165">
    <property type="component" value="Unassembled WGS sequence"/>
</dbReference>
<keyword evidence="4" id="KW-0560">Oxidoreductase</keyword>
<dbReference type="InterPro" id="IPR017938">
    <property type="entry name" value="Riboflavin_synthase-like_b-brl"/>
</dbReference>
<dbReference type="Gene3D" id="3.10.20.30">
    <property type="match status" value="1"/>
</dbReference>
<evidence type="ECO:0000256" key="1">
    <source>
        <dbReference type="ARBA" id="ARBA00022630"/>
    </source>
</evidence>
<dbReference type="GO" id="GO:0016491">
    <property type="term" value="F:oxidoreductase activity"/>
    <property type="evidence" value="ECO:0007669"/>
    <property type="project" value="UniProtKB-KW"/>
</dbReference>
<evidence type="ECO:0000259" key="7">
    <source>
        <dbReference type="PROSITE" id="PS51085"/>
    </source>
</evidence>
<sequence length="319" mass="34136">MLELRVRSITNEAVGINAYELVDPAGADLPAFTAGAHIDVHIPGGFVRQYSLSNDPLERKRYVIGVLNVGDGRGGSKALHASVGAGDLIRVSAPRNHFPLEPDARRHLLLAGGIGITPMMAMVAHLRAAGAEYGLHYCTRAPQRTAFREQLAPLVEAGKAIHHYDHGDPAQGLSLADLLRHPEVGTHVYYCGPPGWMAAVAKATAHWPQGTVHCEYFAAPPAAWPRAENPVSDGAFAVRIASTGQTLAVPADKSIAQTLREAGIACETSCEAGVCGTCRTRYLEGTPEHCDFILSDEERSQYLTVCCSRSSSELLVLDI</sequence>
<reference evidence="10" key="1">
    <citation type="submission" date="2018-06" db="EMBL/GenBank/DDBJ databases">
        <authorList>
            <person name="Feng T."/>
            <person name="Jeon C.O."/>
        </authorList>
    </citation>
    <scope>NUCLEOTIDE SEQUENCE [LARGE SCALE GENOMIC DNA]</scope>
    <source>
        <strain evidence="10">S23</strain>
    </source>
</reference>
<dbReference type="SUPFAM" id="SSF54292">
    <property type="entry name" value="2Fe-2S ferredoxin-like"/>
    <property type="match status" value="1"/>
</dbReference>
<dbReference type="GO" id="GO:0051537">
    <property type="term" value="F:2 iron, 2 sulfur cluster binding"/>
    <property type="evidence" value="ECO:0007669"/>
    <property type="project" value="UniProtKB-KW"/>
</dbReference>
<dbReference type="PROSITE" id="PS00197">
    <property type="entry name" value="2FE2S_FER_1"/>
    <property type="match status" value="1"/>
</dbReference>
<evidence type="ECO:0000256" key="2">
    <source>
        <dbReference type="ARBA" id="ARBA00022714"/>
    </source>
</evidence>
<dbReference type="InterPro" id="IPR017927">
    <property type="entry name" value="FAD-bd_FR_type"/>
</dbReference>
<evidence type="ECO:0000256" key="3">
    <source>
        <dbReference type="ARBA" id="ARBA00022723"/>
    </source>
</evidence>
<keyword evidence="10" id="KW-1185">Reference proteome</keyword>
<feature type="domain" description="2Fe-2S ferredoxin-type" evidence="7">
    <location>
        <begin position="236"/>
        <end position="319"/>
    </location>
</feature>
<protein>
    <submittedName>
        <fullName evidence="9">Oxidoreductase</fullName>
    </submittedName>
</protein>
<keyword evidence="6" id="KW-0411">Iron-sulfur</keyword>
<dbReference type="InterPro" id="IPR036010">
    <property type="entry name" value="2Fe-2S_ferredoxin-like_sf"/>
</dbReference>
<keyword evidence="3" id="KW-0479">Metal-binding</keyword>
<dbReference type="PANTHER" id="PTHR47354:SF1">
    <property type="entry name" value="CARNITINE MONOOXYGENASE REDUCTASE SUBUNIT"/>
    <property type="match status" value="1"/>
</dbReference>
<dbReference type="InterPro" id="IPR001041">
    <property type="entry name" value="2Fe-2S_ferredoxin-type"/>
</dbReference>
<dbReference type="InterPro" id="IPR001433">
    <property type="entry name" value="OxRdtase_FAD/NAD-bd"/>
</dbReference>
<dbReference type="Pfam" id="PF00111">
    <property type="entry name" value="Fer2"/>
    <property type="match status" value="1"/>
</dbReference>
<dbReference type="CDD" id="cd06185">
    <property type="entry name" value="PDR_like"/>
    <property type="match status" value="1"/>
</dbReference>
<dbReference type="PANTHER" id="PTHR47354">
    <property type="entry name" value="NADH OXIDOREDUCTASE HCR"/>
    <property type="match status" value="1"/>
</dbReference>
<keyword evidence="5" id="KW-0408">Iron</keyword>
<dbReference type="AlphaFoldDB" id="A0A370NRT8"/>
<accession>A0A370NRT8</accession>
<dbReference type="PROSITE" id="PS51384">
    <property type="entry name" value="FAD_FR"/>
    <property type="match status" value="1"/>
</dbReference>
<evidence type="ECO:0000256" key="6">
    <source>
        <dbReference type="ARBA" id="ARBA00023014"/>
    </source>
</evidence>
<comment type="caution">
    <text evidence="9">The sequence shown here is derived from an EMBL/GenBank/DDBJ whole genome shotgun (WGS) entry which is preliminary data.</text>
</comment>
<dbReference type="GO" id="GO:0046872">
    <property type="term" value="F:metal ion binding"/>
    <property type="evidence" value="ECO:0007669"/>
    <property type="project" value="UniProtKB-KW"/>
</dbReference>
<feature type="domain" description="FAD-binding FR-type" evidence="8">
    <location>
        <begin position="1"/>
        <end position="101"/>
    </location>
</feature>
<dbReference type="RefSeq" id="WP_115213355.1">
    <property type="nucleotide sequence ID" value="NZ_QKWJ01000027.1"/>
</dbReference>
<dbReference type="CDD" id="cd00207">
    <property type="entry name" value="fer2"/>
    <property type="match status" value="1"/>
</dbReference>
<name>A0A370NRT8_9BURK</name>
<dbReference type="SUPFAM" id="SSF63380">
    <property type="entry name" value="Riboflavin synthase domain-like"/>
    <property type="match status" value="1"/>
</dbReference>